<dbReference type="Proteomes" id="UP000604825">
    <property type="component" value="Unassembled WGS sequence"/>
</dbReference>
<protein>
    <submittedName>
        <fullName evidence="2">Uncharacterized protein</fullName>
    </submittedName>
</protein>
<accession>A0A811S9Y0</accession>
<organism evidence="2 3">
    <name type="scientific">Miscanthus lutarioriparius</name>
    <dbReference type="NCBI Taxonomy" id="422564"/>
    <lineage>
        <taxon>Eukaryota</taxon>
        <taxon>Viridiplantae</taxon>
        <taxon>Streptophyta</taxon>
        <taxon>Embryophyta</taxon>
        <taxon>Tracheophyta</taxon>
        <taxon>Spermatophyta</taxon>
        <taxon>Magnoliopsida</taxon>
        <taxon>Liliopsida</taxon>
        <taxon>Poales</taxon>
        <taxon>Poaceae</taxon>
        <taxon>PACMAD clade</taxon>
        <taxon>Panicoideae</taxon>
        <taxon>Andropogonodae</taxon>
        <taxon>Andropogoneae</taxon>
        <taxon>Saccharinae</taxon>
        <taxon>Miscanthus</taxon>
    </lineage>
</organism>
<keyword evidence="3" id="KW-1185">Reference proteome</keyword>
<dbReference type="EMBL" id="CAJGYO010000019">
    <property type="protein sequence ID" value="CAD6339409.1"/>
    <property type="molecule type" value="Genomic_DNA"/>
</dbReference>
<evidence type="ECO:0000313" key="2">
    <source>
        <dbReference type="EMBL" id="CAD6339409.1"/>
    </source>
</evidence>
<proteinExistence type="predicted"/>
<evidence type="ECO:0000256" key="1">
    <source>
        <dbReference type="SAM" id="MobiDB-lite"/>
    </source>
</evidence>
<gene>
    <name evidence="2" type="ORF">NCGR_LOCUS63507</name>
</gene>
<reference evidence="2" key="1">
    <citation type="submission" date="2020-10" db="EMBL/GenBank/DDBJ databases">
        <authorList>
            <person name="Han B."/>
            <person name="Lu T."/>
            <person name="Zhao Q."/>
            <person name="Huang X."/>
            <person name="Zhao Y."/>
        </authorList>
    </citation>
    <scope>NUCLEOTIDE SEQUENCE</scope>
</reference>
<name>A0A811S9Y0_9POAL</name>
<evidence type="ECO:0000313" key="3">
    <source>
        <dbReference type="Proteomes" id="UP000604825"/>
    </source>
</evidence>
<feature type="region of interest" description="Disordered" evidence="1">
    <location>
        <begin position="1"/>
        <end position="40"/>
    </location>
</feature>
<dbReference type="AlphaFoldDB" id="A0A811S9Y0"/>
<sequence length="156" mass="17062">MTMAAASPEKLHCGEVGSGDEEKEEAERADAEVIAQQLSDQSLREKAQRLQGLLTEGTSERLPDRGRNLRATLDAIHREQDRRQARGDGARAPVSRSYSFLFLSFVGGGIKSRGSIFWVLQAGVKNFVGDELGEEVESCASLQGPIQRNACKPFEV</sequence>
<comment type="caution">
    <text evidence="2">The sequence shown here is derived from an EMBL/GenBank/DDBJ whole genome shotgun (WGS) entry which is preliminary data.</text>
</comment>